<evidence type="ECO:0000259" key="7">
    <source>
        <dbReference type="PROSITE" id="PS50011"/>
    </source>
</evidence>
<keyword evidence="6" id="KW-1133">Transmembrane helix</keyword>
<evidence type="ECO:0000313" key="9">
    <source>
        <dbReference type="EMBL" id="RVU03370.1"/>
    </source>
</evidence>
<dbReference type="GO" id="GO:0004674">
    <property type="term" value="F:protein serine/threonine kinase activity"/>
    <property type="evidence" value="ECO:0007669"/>
    <property type="project" value="UniProtKB-KW"/>
</dbReference>
<keyword evidence="5" id="KW-0067">ATP-binding</keyword>
<name>A0A3S2UP89_9SPHN</name>
<dbReference type="OrthoDB" id="9801841at2"/>
<sequence length="562" mass="60935">MREEGRLWAAAGVASECGPRANNQDFAGVYLASETERMRRGMVAALADGVSGGQGGREAAELAVRSLIEGYYAQSDSIGVAAAVHRVMAPYNRWLAAMGRGETLAHAATTFTALVLRGRRVHVCHVGDSRAWLLREGRLQLITTDHTHAHPDRRHILLRGLGLEEQLRLDHHQLELTEHDRLLLTSDGVHGVLNARKIEKILSQRHSAQADAQALVDAALAAGGQDNATALVLDVVSLPALGHDAIAGDMARLPLLPPPVEGESVDGFRLDKLLAEGRSTSLFLAHDTVGGAQVVVKFPKPSLLSDHAARAAFTREMLVASRVSSPFVGGSIPVPQDRQTRLYGVQPYYAGVTLEQRLASPLGLEEALAIAVKLTRAVAALHRQGIIHRDIKPDNVILTEDGGLKLIDLGVARLPRIEEAIVEEIPGTPGYLAPEMFDGEQGSEASDQFALGVTLWRLFTRHWPFGEPEPFSRPRFRQPASPSKRRPELPAWLDAALMQAVAVEPSARFGDVVELLRALEGGAAVERVALRPLPLIERHPVAFWKGVSALLFAAFLVAVIWR</sequence>
<dbReference type="Pfam" id="PF00069">
    <property type="entry name" value="Pkinase"/>
    <property type="match status" value="1"/>
</dbReference>
<dbReference type="SUPFAM" id="SSF56112">
    <property type="entry name" value="Protein kinase-like (PK-like)"/>
    <property type="match status" value="1"/>
</dbReference>
<dbReference type="Gene3D" id="3.30.200.20">
    <property type="entry name" value="Phosphorylase Kinase, domain 1"/>
    <property type="match status" value="1"/>
</dbReference>
<evidence type="ECO:0000313" key="10">
    <source>
        <dbReference type="Proteomes" id="UP000282837"/>
    </source>
</evidence>
<keyword evidence="4 9" id="KW-0418">Kinase</keyword>
<dbReference type="SMART" id="SM00332">
    <property type="entry name" value="PP2Cc"/>
    <property type="match status" value="1"/>
</dbReference>
<dbReference type="InterPro" id="IPR008271">
    <property type="entry name" value="Ser/Thr_kinase_AS"/>
</dbReference>
<organism evidence="9 10">
    <name type="scientific">Novosphingobium umbonatum</name>
    <dbReference type="NCBI Taxonomy" id="1908524"/>
    <lineage>
        <taxon>Bacteria</taxon>
        <taxon>Pseudomonadati</taxon>
        <taxon>Pseudomonadota</taxon>
        <taxon>Alphaproteobacteria</taxon>
        <taxon>Sphingomonadales</taxon>
        <taxon>Sphingomonadaceae</taxon>
        <taxon>Novosphingobium</taxon>
    </lineage>
</organism>
<protein>
    <submittedName>
        <fullName evidence="9">Bifunctional protein-serine/threonine kinase/phosphatase</fullName>
    </submittedName>
</protein>
<proteinExistence type="predicted"/>
<gene>
    <name evidence="9" type="ORF">EOE18_16245</name>
</gene>
<dbReference type="SMART" id="SM00331">
    <property type="entry name" value="PP2C_SIG"/>
    <property type="match status" value="1"/>
</dbReference>
<dbReference type="GO" id="GO:0005524">
    <property type="term" value="F:ATP binding"/>
    <property type="evidence" value="ECO:0007669"/>
    <property type="project" value="UniProtKB-KW"/>
</dbReference>
<evidence type="ECO:0000256" key="1">
    <source>
        <dbReference type="ARBA" id="ARBA00022527"/>
    </source>
</evidence>
<feature type="domain" description="PPM-type phosphatase" evidence="8">
    <location>
        <begin position="10"/>
        <end position="235"/>
    </location>
</feature>
<evidence type="ECO:0000256" key="2">
    <source>
        <dbReference type="ARBA" id="ARBA00022679"/>
    </source>
</evidence>
<keyword evidence="6" id="KW-0812">Transmembrane</keyword>
<dbReference type="PROSITE" id="PS50011">
    <property type="entry name" value="PROTEIN_KINASE_DOM"/>
    <property type="match status" value="1"/>
</dbReference>
<dbReference type="Gene3D" id="3.60.40.10">
    <property type="entry name" value="PPM-type phosphatase domain"/>
    <property type="match status" value="1"/>
</dbReference>
<dbReference type="InterPro" id="IPR001932">
    <property type="entry name" value="PPM-type_phosphatase-like_dom"/>
</dbReference>
<comment type="caution">
    <text evidence="9">The sequence shown here is derived from an EMBL/GenBank/DDBJ whole genome shotgun (WGS) entry which is preliminary data.</text>
</comment>
<evidence type="ECO:0000256" key="3">
    <source>
        <dbReference type="ARBA" id="ARBA00022741"/>
    </source>
</evidence>
<reference evidence="9 10" key="1">
    <citation type="submission" date="2019-01" db="EMBL/GenBank/DDBJ databases">
        <authorList>
            <person name="Chen W.-M."/>
        </authorList>
    </citation>
    <scope>NUCLEOTIDE SEQUENCE [LARGE SCALE GENOMIC DNA]</scope>
    <source>
        <strain evidence="9 10">FSY-9</strain>
    </source>
</reference>
<dbReference type="InterPro" id="IPR011009">
    <property type="entry name" value="Kinase-like_dom_sf"/>
</dbReference>
<dbReference type="InterPro" id="IPR000719">
    <property type="entry name" value="Prot_kinase_dom"/>
</dbReference>
<keyword evidence="2" id="KW-0808">Transferase</keyword>
<dbReference type="PANTHER" id="PTHR24351">
    <property type="entry name" value="RIBOSOMAL PROTEIN S6 KINASE"/>
    <property type="match status" value="1"/>
</dbReference>
<keyword evidence="10" id="KW-1185">Reference proteome</keyword>
<dbReference type="PROSITE" id="PS00108">
    <property type="entry name" value="PROTEIN_KINASE_ST"/>
    <property type="match status" value="1"/>
</dbReference>
<evidence type="ECO:0000256" key="5">
    <source>
        <dbReference type="ARBA" id="ARBA00022840"/>
    </source>
</evidence>
<evidence type="ECO:0000256" key="6">
    <source>
        <dbReference type="SAM" id="Phobius"/>
    </source>
</evidence>
<dbReference type="InterPro" id="IPR036457">
    <property type="entry name" value="PPM-type-like_dom_sf"/>
</dbReference>
<dbReference type="SUPFAM" id="SSF81606">
    <property type="entry name" value="PP2C-like"/>
    <property type="match status" value="1"/>
</dbReference>
<dbReference type="Pfam" id="PF13672">
    <property type="entry name" value="PP2C_2"/>
    <property type="match status" value="1"/>
</dbReference>
<dbReference type="Gene3D" id="1.10.510.10">
    <property type="entry name" value="Transferase(Phosphotransferase) domain 1"/>
    <property type="match status" value="1"/>
</dbReference>
<feature type="domain" description="Protein kinase" evidence="7">
    <location>
        <begin position="268"/>
        <end position="542"/>
    </location>
</feature>
<dbReference type="CDD" id="cd00143">
    <property type="entry name" value="PP2Cc"/>
    <property type="match status" value="1"/>
</dbReference>
<dbReference type="EMBL" id="SACO01000016">
    <property type="protein sequence ID" value="RVU03370.1"/>
    <property type="molecule type" value="Genomic_DNA"/>
</dbReference>
<dbReference type="PROSITE" id="PS51746">
    <property type="entry name" value="PPM_2"/>
    <property type="match status" value="1"/>
</dbReference>
<dbReference type="RefSeq" id="WP_127711452.1">
    <property type="nucleotide sequence ID" value="NZ_SACO01000016.1"/>
</dbReference>
<dbReference type="AlphaFoldDB" id="A0A3S2UP89"/>
<dbReference type="SMART" id="SM00220">
    <property type="entry name" value="S_TKc"/>
    <property type="match status" value="1"/>
</dbReference>
<dbReference type="Proteomes" id="UP000282837">
    <property type="component" value="Unassembled WGS sequence"/>
</dbReference>
<evidence type="ECO:0000256" key="4">
    <source>
        <dbReference type="ARBA" id="ARBA00022777"/>
    </source>
</evidence>
<accession>A0A3S2UP89</accession>
<feature type="transmembrane region" description="Helical" evidence="6">
    <location>
        <begin position="541"/>
        <end position="561"/>
    </location>
</feature>
<keyword evidence="3" id="KW-0547">Nucleotide-binding</keyword>
<keyword evidence="1" id="KW-0723">Serine/threonine-protein kinase</keyword>
<evidence type="ECO:0000259" key="8">
    <source>
        <dbReference type="PROSITE" id="PS51746"/>
    </source>
</evidence>
<dbReference type="CDD" id="cd14014">
    <property type="entry name" value="STKc_PknB_like"/>
    <property type="match status" value="1"/>
</dbReference>
<keyword evidence="6" id="KW-0472">Membrane</keyword>